<name>A0ABR8PZG2_9CLOT</name>
<gene>
    <name evidence="2" type="ORF">H9661_19280</name>
</gene>
<dbReference type="Proteomes" id="UP000627781">
    <property type="component" value="Unassembled WGS sequence"/>
</dbReference>
<keyword evidence="3" id="KW-1185">Reference proteome</keyword>
<accession>A0ABR8PZG2</accession>
<proteinExistence type="predicted"/>
<dbReference type="Gene3D" id="3.40.50.1820">
    <property type="entry name" value="alpha/beta hydrolase"/>
    <property type="match status" value="1"/>
</dbReference>
<dbReference type="Pfam" id="PF12146">
    <property type="entry name" value="Hydrolase_4"/>
    <property type="match status" value="1"/>
</dbReference>
<dbReference type="SUPFAM" id="SSF53474">
    <property type="entry name" value="alpha/beta-Hydrolases"/>
    <property type="match status" value="1"/>
</dbReference>
<protein>
    <submittedName>
        <fullName evidence="2">Alpha/beta hydrolase</fullName>
    </submittedName>
</protein>
<comment type="caution">
    <text evidence="2">The sequence shown here is derived from an EMBL/GenBank/DDBJ whole genome shotgun (WGS) entry which is preliminary data.</text>
</comment>
<dbReference type="InterPro" id="IPR029058">
    <property type="entry name" value="AB_hydrolase_fold"/>
</dbReference>
<evidence type="ECO:0000313" key="3">
    <source>
        <dbReference type="Proteomes" id="UP000627781"/>
    </source>
</evidence>
<reference evidence="2 3" key="1">
    <citation type="submission" date="2020-08" db="EMBL/GenBank/DDBJ databases">
        <title>A Genomic Blueprint of the Chicken Gut Microbiome.</title>
        <authorList>
            <person name="Gilroy R."/>
            <person name="Ravi A."/>
            <person name="Getino M."/>
            <person name="Pursley I."/>
            <person name="Horton D.L."/>
            <person name="Alikhan N.-F."/>
            <person name="Baker D."/>
            <person name="Gharbi K."/>
            <person name="Hall N."/>
            <person name="Watson M."/>
            <person name="Adriaenssens E.M."/>
            <person name="Foster-Nyarko E."/>
            <person name="Jarju S."/>
            <person name="Secka A."/>
            <person name="Antonio M."/>
            <person name="Oren A."/>
            <person name="Chaudhuri R."/>
            <person name="La Ragione R.M."/>
            <person name="Hildebrand F."/>
            <person name="Pallen M.J."/>
        </authorList>
    </citation>
    <scope>NUCLEOTIDE SEQUENCE [LARGE SCALE GENOMIC DNA]</scope>
    <source>
        <strain evidence="2 3">Sa3CVN1</strain>
    </source>
</reference>
<dbReference type="InterPro" id="IPR022742">
    <property type="entry name" value="Hydrolase_4"/>
</dbReference>
<evidence type="ECO:0000313" key="2">
    <source>
        <dbReference type="EMBL" id="MBD7913494.1"/>
    </source>
</evidence>
<dbReference type="RefSeq" id="WP_191770420.1">
    <property type="nucleotide sequence ID" value="NZ_JACSRA010000060.1"/>
</dbReference>
<evidence type="ECO:0000259" key="1">
    <source>
        <dbReference type="Pfam" id="PF12146"/>
    </source>
</evidence>
<dbReference type="GO" id="GO:0016787">
    <property type="term" value="F:hydrolase activity"/>
    <property type="evidence" value="ECO:0007669"/>
    <property type="project" value="UniProtKB-KW"/>
</dbReference>
<feature type="domain" description="Serine aminopeptidase S33" evidence="1">
    <location>
        <begin position="1"/>
        <end position="35"/>
    </location>
</feature>
<organism evidence="2 3">
    <name type="scientific">Clostridium cibarium</name>
    <dbReference type="NCBI Taxonomy" id="2762247"/>
    <lineage>
        <taxon>Bacteria</taxon>
        <taxon>Bacillati</taxon>
        <taxon>Bacillota</taxon>
        <taxon>Clostridia</taxon>
        <taxon>Eubacteriales</taxon>
        <taxon>Clostridiaceae</taxon>
        <taxon>Clostridium</taxon>
    </lineage>
</organism>
<keyword evidence="2" id="KW-0378">Hydrolase</keyword>
<dbReference type="EMBL" id="JACSRA010000060">
    <property type="protein sequence ID" value="MBD7913494.1"/>
    <property type="molecule type" value="Genomic_DNA"/>
</dbReference>
<sequence>MAEHSSRYDECSEYLNINGFIVYAFDHRGHGKTTSTIEETSKVTYVLIWS</sequence>